<name>A0A819ILG8_9BILA</name>
<dbReference type="Pfam" id="PF11464">
    <property type="entry name" value="Rbsn"/>
    <property type="match status" value="1"/>
</dbReference>
<accession>A0A819ILG8</accession>
<dbReference type="InterPro" id="IPR021565">
    <property type="entry name" value="Rbsn_Rab-bd"/>
</dbReference>
<dbReference type="PROSITE" id="PS50178">
    <property type="entry name" value="ZF_FYVE"/>
    <property type="match status" value="1"/>
</dbReference>
<evidence type="ECO:0000256" key="4">
    <source>
        <dbReference type="PROSITE-ProRule" id="PRU00091"/>
    </source>
</evidence>
<dbReference type="Gene3D" id="3.30.40.10">
    <property type="entry name" value="Zinc/RING finger domain, C3HC4 (zinc finger)"/>
    <property type="match status" value="1"/>
</dbReference>
<dbReference type="SUPFAM" id="SSF140125">
    <property type="entry name" value="Rabenosyn-5 Rab-binding domain-like"/>
    <property type="match status" value="1"/>
</dbReference>
<keyword evidence="5" id="KW-0175">Coiled coil</keyword>
<evidence type="ECO:0000313" key="7">
    <source>
        <dbReference type="EMBL" id="CAF3913831.1"/>
    </source>
</evidence>
<dbReference type="InterPro" id="IPR011011">
    <property type="entry name" value="Znf_FYVE_PHD"/>
</dbReference>
<dbReference type="InterPro" id="IPR000306">
    <property type="entry name" value="Znf_FYVE"/>
</dbReference>
<dbReference type="PROSITE" id="PS00028">
    <property type="entry name" value="ZINC_FINGER_C2H2_1"/>
    <property type="match status" value="1"/>
</dbReference>
<evidence type="ECO:0000259" key="6">
    <source>
        <dbReference type="PROSITE" id="PS50178"/>
    </source>
</evidence>
<dbReference type="PANTHER" id="PTHR13510:SF44">
    <property type="entry name" value="RABENOSYN-5"/>
    <property type="match status" value="1"/>
</dbReference>
<dbReference type="AlphaFoldDB" id="A0A819ILG8"/>
<evidence type="ECO:0000313" key="8">
    <source>
        <dbReference type="Proteomes" id="UP000663866"/>
    </source>
</evidence>
<evidence type="ECO:0000256" key="3">
    <source>
        <dbReference type="ARBA" id="ARBA00022833"/>
    </source>
</evidence>
<dbReference type="SMART" id="SM00064">
    <property type="entry name" value="FYVE"/>
    <property type="match status" value="1"/>
</dbReference>
<dbReference type="EMBL" id="CAJOBG010001286">
    <property type="protein sequence ID" value="CAF3913831.1"/>
    <property type="molecule type" value="Genomic_DNA"/>
</dbReference>
<keyword evidence="3" id="KW-0862">Zinc</keyword>
<dbReference type="InterPro" id="IPR013083">
    <property type="entry name" value="Znf_RING/FYVE/PHD"/>
</dbReference>
<dbReference type="InterPro" id="IPR052727">
    <property type="entry name" value="Rab4/Rab5_effector"/>
</dbReference>
<feature type="coiled-coil region" evidence="5">
    <location>
        <begin position="463"/>
        <end position="490"/>
    </location>
</feature>
<comment type="caution">
    <text evidence="7">The sequence shown here is derived from an EMBL/GenBank/DDBJ whole genome shotgun (WGS) entry which is preliminary data.</text>
</comment>
<reference evidence="7" key="1">
    <citation type="submission" date="2021-02" db="EMBL/GenBank/DDBJ databases">
        <authorList>
            <person name="Nowell W R."/>
        </authorList>
    </citation>
    <scope>NUCLEOTIDE SEQUENCE</scope>
</reference>
<keyword evidence="8" id="KW-1185">Reference proteome</keyword>
<dbReference type="Proteomes" id="UP000663866">
    <property type="component" value="Unassembled WGS sequence"/>
</dbReference>
<dbReference type="Pfam" id="PF01363">
    <property type="entry name" value="FYVE"/>
    <property type="match status" value="1"/>
</dbReference>
<dbReference type="InterPro" id="IPR017455">
    <property type="entry name" value="Znf_FYVE-rel"/>
</dbReference>
<dbReference type="SUPFAM" id="SSF57903">
    <property type="entry name" value="FYVE/PHD zinc finger"/>
    <property type="match status" value="1"/>
</dbReference>
<gene>
    <name evidence="7" type="ORF">OVN521_LOCUS10191</name>
</gene>
<dbReference type="PANTHER" id="PTHR13510">
    <property type="entry name" value="FYVE-FINGER-CONTAINING RAB5 EFFECTOR PROTEIN RABENOSYN-5-RELATED"/>
    <property type="match status" value="1"/>
</dbReference>
<dbReference type="InterPro" id="IPR036531">
    <property type="entry name" value="Rbsn_Rab-bd_sf"/>
</dbReference>
<organism evidence="7 8">
    <name type="scientific">Rotaria magnacalcarata</name>
    <dbReference type="NCBI Taxonomy" id="392030"/>
    <lineage>
        <taxon>Eukaryota</taxon>
        <taxon>Metazoa</taxon>
        <taxon>Spiralia</taxon>
        <taxon>Gnathifera</taxon>
        <taxon>Rotifera</taxon>
        <taxon>Eurotatoria</taxon>
        <taxon>Bdelloidea</taxon>
        <taxon>Philodinida</taxon>
        <taxon>Philodinidae</taxon>
        <taxon>Rotaria</taxon>
    </lineage>
</organism>
<evidence type="ECO:0000256" key="5">
    <source>
        <dbReference type="SAM" id="Coils"/>
    </source>
</evidence>
<feature type="domain" description="FYVE-type" evidence="6">
    <location>
        <begin position="185"/>
        <end position="279"/>
    </location>
</feature>
<evidence type="ECO:0000256" key="2">
    <source>
        <dbReference type="ARBA" id="ARBA00022771"/>
    </source>
</evidence>
<keyword evidence="1" id="KW-0479">Metal-binding</keyword>
<keyword evidence="2 4" id="KW-0863">Zinc-finger</keyword>
<protein>
    <recommendedName>
        <fullName evidence="6">FYVE-type domain-containing protein</fullName>
    </recommendedName>
</protein>
<dbReference type="InterPro" id="IPR013087">
    <property type="entry name" value="Znf_C2H2_type"/>
</dbReference>
<proteinExistence type="predicted"/>
<dbReference type="Gene3D" id="4.10.860.20">
    <property type="entry name" value="Rabenosyn, Rab binding domain"/>
    <property type="match status" value="1"/>
</dbReference>
<evidence type="ECO:0000256" key="1">
    <source>
        <dbReference type="ARBA" id="ARBA00022723"/>
    </source>
</evidence>
<sequence length="490" mass="56812">MLQTIGDTREGFLCPQCHQDMGNLEMLQVHFQNVHMKQSSTVVKGISLLFEFVSSTMSNAEQVNKLSIGLNSKYFLGLFSFAKQKLKSVQNNFQNSNEPSKIYSQYFSFDLHDYHSKKQYMGFTRSHYTYFQIVRKDKLHEIYTKTQQLLLRLELLTNINEQIPPNGNTKERRKYEQGIIPWMEDSVVSICSSCSASFGFSRRKHHCRLDGLVICNQCSRFILFSIARRIVDSNTSSTNNSFTIQQLMNLKTITSSTIINNASNEDHLRICMSCARCLQNYYRQIFFKNIPKDEIFHYYENIIQAKKEYTQVQLTYVAIIDSILSGNTKYQIKDAQQVYRQLSVSYEKIDSTSKKLVAFADKCPNIDENDISSKARYATLCRNIRMYAVQVLQNFSLSTRRVPTEDEIKQARDAKQRSDNELMGKVILSIPGINGKTLELSEELKPFIQQYYQVVQYMQQAKLAGRDDEVKLLESNLEELAQAMRVVHQN</sequence>
<dbReference type="GO" id="GO:0008270">
    <property type="term" value="F:zinc ion binding"/>
    <property type="evidence" value="ECO:0007669"/>
    <property type="project" value="UniProtKB-KW"/>
</dbReference>